<dbReference type="Gene3D" id="3.30.70.1070">
    <property type="entry name" value="Sporulation related repeat"/>
    <property type="match status" value="1"/>
</dbReference>
<dbReference type="InterPro" id="IPR041268">
    <property type="entry name" value="HU-CCDC81_bac_2"/>
</dbReference>
<dbReference type="SUPFAM" id="SSF110997">
    <property type="entry name" value="Sporulation related repeat"/>
    <property type="match status" value="1"/>
</dbReference>
<dbReference type="AlphaFoldDB" id="A0A2K8YZD3"/>
<feature type="transmembrane region" description="Helical" evidence="1">
    <location>
        <begin position="178"/>
        <end position="199"/>
    </location>
</feature>
<dbReference type="Proteomes" id="UP000232883">
    <property type="component" value="Chromosome"/>
</dbReference>
<dbReference type="Pfam" id="PF05036">
    <property type="entry name" value="SPOR"/>
    <property type="match status" value="1"/>
</dbReference>
<feature type="domain" description="SPOR" evidence="2">
    <location>
        <begin position="313"/>
        <end position="394"/>
    </location>
</feature>
<evidence type="ECO:0000259" key="2">
    <source>
        <dbReference type="PROSITE" id="PS51724"/>
    </source>
</evidence>
<dbReference type="InterPro" id="IPR007730">
    <property type="entry name" value="SPOR-like_dom"/>
</dbReference>
<evidence type="ECO:0000313" key="4">
    <source>
        <dbReference type="Proteomes" id="UP000232883"/>
    </source>
</evidence>
<evidence type="ECO:0000256" key="1">
    <source>
        <dbReference type="SAM" id="Phobius"/>
    </source>
</evidence>
<dbReference type="KEGG" id="spir:CWM47_14705"/>
<proteinExistence type="predicted"/>
<evidence type="ECO:0000313" key="3">
    <source>
        <dbReference type="EMBL" id="AUD02975.1"/>
    </source>
</evidence>
<protein>
    <submittedName>
        <fullName evidence="3">Sporulation protein</fullName>
    </submittedName>
</protein>
<reference evidence="3 4" key="1">
    <citation type="submission" date="2017-11" db="EMBL/GenBank/DDBJ databases">
        <title>Taxonomic description and genome sequences of Spirosoma HA7 sp. nov., isolated from pollen microhabitat of Corylus avellana.</title>
        <authorList>
            <person name="Ambika Manirajan B."/>
            <person name="Suarez C."/>
            <person name="Ratering S."/>
            <person name="Geissler-Plaum R."/>
            <person name="Cardinale M."/>
            <person name="Sylvia S."/>
        </authorList>
    </citation>
    <scope>NUCLEOTIDE SEQUENCE [LARGE SCALE GENOMIC DNA]</scope>
    <source>
        <strain evidence="3 4">HA7</strain>
    </source>
</reference>
<sequence length="394" mass="43039">MAAVKDYLKKLLYQYDCVVVPELGAFLTHYQPAAFTESSGLYLPPRKRVAFNEALRFDDGILANYIMLHEPVNREGAQKHISQFVTELRRKIETDGRFEVDNIGTFTHNDEGRLQFDPSLRHNFFGEAYGMSAISSQLVHQKPKPEPVLDAVPVTAVGPVLVQDDDVTLTPYRPSRPYWRVAAAALVIGSLGVFSYFSVINPGQPLQSSLDPSNLLRLPASYFNQSTAVEKTVKPVTVASEPVIEPVAVVAKPETIPVAEVVKPTESAPAKPVPAAIAIKSAEIKVKLEAAPTVKPSAVNSIPARRAIFTKAVRTTPYYTVIAGVFSSKRNALRMKRQLRKAGYSDAFVILPNRGQKSTLYKVAAAGSADRDEAIANMAAITEIAGSGAWLYKN</sequence>
<dbReference type="Pfam" id="PF18174">
    <property type="entry name" value="HU-CCDC81_bac_1"/>
    <property type="match status" value="1"/>
</dbReference>
<dbReference type="PROSITE" id="PS51724">
    <property type="entry name" value="SPOR"/>
    <property type="match status" value="1"/>
</dbReference>
<keyword evidence="1" id="KW-1133">Transmembrane helix</keyword>
<keyword evidence="1" id="KW-0472">Membrane</keyword>
<dbReference type="Pfam" id="PF18175">
    <property type="entry name" value="HU-CCDC81_bac_2"/>
    <property type="match status" value="1"/>
</dbReference>
<keyword evidence="1" id="KW-0812">Transmembrane</keyword>
<dbReference type="InterPro" id="IPR040495">
    <property type="entry name" value="HU-CCDC81_bac_1"/>
</dbReference>
<gene>
    <name evidence="3" type="ORF">CWM47_14705</name>
</gene>
<organism evidence="3 4">
    <name type="scientific">Spirosoma pollinicola</name>
    <dbReference type="NCBI Taxonomy" id="2057025"/>
    <lineage>
        <taxon>Bacteria</taxon>
        <taxon>Pseudomonadati</taxon>
        <taxon>Bacteroidota</taxon>
        <taxon>Cytophagia</taxon>
        <taxon>Cytophagales</taxon>
        <taxon>Cytophagaceae</taxon>
        <taxon>Spirosoma</taxon>
    </lineage>
</organism>
<accession>A0A2K8YZD3</accession>
<dbReference type="InterPro" id="IPR036680">
    <property type="entry name" value="SPOR-like_sf"/>
</dbReference>
<dbReference type="RefSeq" id="WP_100988765.1">
    <property type="nucleotide sequence ID" value="NZ_CP025096.1"/>
</dbReference>
<name>A0A2K8YZD3_9BACT</name>
<dbReference type="EMBL" id="CP025096">
    <property type="protein sequence ID" value="AUD02975.1"/>
    <property type="molecule type" value="Genomic_DNA"/>
</dbReference>
<dbReference type="GO" id="GO:0042834">
    <property type="term" value="F:peptidoglycan binding"/>
    <property type="evidence" value="ECO:0007669"/>
    <property type="project" value="InterPro"/>
</dbReference>
<dbReference type="OrthoDB" id="653949at2"/>
<keyword evidence="4" id="KW-1185">Reference proteome</keyword>